<proteinExistence type="predicted"/>
<sequence length="89" mass="9662">MPDAKQQSTNNSQTQGCKGVKAQTQVRGFASDKKQGQGDFTQGALPLPKNPFSTLFIGAKLRHPTVILAGRSRSCEEPANETTMSKRQK</sequence>
<reference evidence="3" key="1">
    <citation type="journal article" date="2019" name="Int. J. Syst. Evol. Microbiol.">
        <title>The Global Catalogue of Microorganisms (GCM) 10K type strain sequencing project: providing services to taxonomists for standard genome sequencing and annotation.</title>
        <authorList>
            <consortium name="The Broad Institute Genomics Platform"/>
            <consortium name="The Broad Institute Genome Sequencing Center for Infectious Disease"/>
            <person name="Wu L."/>
            <person name="Ma J."/>
        </authorList>
    </citation>
    <scope>NUCLEOTIDE SEQUENCE [LARGE SCALE GENOMIC DNA]</scope>
    <source>
        <strain evidence="3">CGMCC 1.16225</strain>
    </source>
</reference>
<accession>A0ABW4UPI6</accession>
<protein>
    <submittedName>
        <fullName evidence="2">Uncharacterized protein</fullName>
    </submittedName>
</protein>
<dbReference type="Proteomes" id="UP001597405">
    <property type="component" value="Unassembled WGS sequence"/>
</dbReference>
<evidence type="ECO:0000313" key="3">
    <source>
        <dbReference type="Proteomes" id="UP001597405"/>
    </source>
</evidence>
<feature type="region of interest" description="Disordered" evidence="1">
    <location>
        <begin position="1"/>
        <end position="49"/>
    </location>
</feature>
<dbReference type="EMBL" id="JBHUGZ010000030">
    <property type="protein sequence ID" value="MFD1987964.1"/>
    <property type="molecule type" value="Genomic_DNA"/>
</dbReference>
<keyword evidence="3" id="KW-1185">Reference proteome</keyword>
<evidence type="ECO:0000256" key="1">
    <source>
        <dbReference type="SAM" id="MobiDB-lite"/>
    </source>
</evidence>
<feature type="compositionally biased region" description="Polar residues" evidence="1">
    <location>
        <begin position="1"/>
        <end position="26"/>
    </location>
</feature>
<dbReference type="RefSeq" id="WP_379106418.1">
    <property type="nucleotide sequence ID" value="NZ_JBHUGZ010000030.1"/>
</dbReference>
<comment type="caution">
    <text evidence="2">The sequence shown here is derived from an EMBL/GenBank/DDBJ whole genome shotgun (WGS) entry which is preliminary data.</text>
</comment>
<gene>
    <name evidence="2" type="ORF">ACFSOZ_36695</name>
</gene>
<evidence type="ECO:0000313" key="2">
    <source>
        <dbReference type="EMBL" id="MFD1987964.1"/>
    </source>
</evidence>
<name>A0ABW4UPI6_9HYPH</name>
<organism evidence="2 3">
    <name type="scientific">Mesorhizobium newzealandense</name>
    <dbReference type="NCBI Taxonomy" id="1300302"/>
    <lineage>
        <taxon>Bacteria</taxon>
        <taxon>Pseudomonadati</taxon>
        <taxon>Pseudomonadota</taxon>
        <taxon>Alphaproteobacteria</taxon>
        <taxon>Hyphomicrobiales</taxon>
        <taxon>Phyllobacteriaceae</taxon>
        <taxon>Mesorhizobium</taxon>
    </lineage>
</organism>